<protein>
    <submittedName>
        <fullName evidence="2">Uncharacterized protein</fullName>
    </submittedName>
</protein>
<dbReference type="AlphaFoldDB" id="A0A9N9PXT2"/>
<reference evidence="2" key="1">
    <citation type="submission" date="2021-07" db="EMBL/GenBank/DDBJ databases">
        <authorList>
            <person name="Durling M."/>
        </authorList>
    </citation>
    <scope>NUCLEOTIDE SEQUENCE</scope>
</reference>
<name>A0A9N9PXT2_9HELO</name>
<sequence>MMLDDALLVPSKTAQLFASGAGSEPVGKRGGGCDDQPTAVLAVSSVRSDDSSVSVAENYGPWSMAEGSPLRTPPPPNENGLNNATRPWPPRP</sequence>
<gene>
    <name evidence="2" type="ORF">HYFRA_00012540</name>
</gene>
<feature type="compositionally biased region" description="Low complexity" evidence="1">
    <location>
        <begin position="44"/>
        <end position="55"/>
    </location>
</feature>
<evidence type="ECO:0000256" key="1">
    <source>
        <dbReference type="SAM" id="MobiDB-lite"/>
    </source>
</evidence>
<comment type="caution">
    <text evidence="2">The sequence shown here is derived from an EMBL/GenBank/DDBJ whole genome shotgun (WGS) entry which is preliminary data.</text>
</comment>
<evidence type="ECO:0000313" key="3">
    <source>
        <dbReference type="Proteomes" id="UP000696280"/>
    </source>
</evidence>
<organism evidence="2 3">
    <name type="scientific">Hymenoscyphus fraxineus</name>
    <dbReference type="NCBI Taxonomy" id="746836"/>
    <lineage>
        <taxon>Eukaryota</taxon>
        <taxon>Fungi</taxon>
        <taxon>Dikarya</taxon>
        <taxon>Ascomycota</taxon>
        <taxon>Pezizomycotina</taxon>
        <taxon>Leotiomycetes</taxon>
        <taxon>Helotiales</taxon>
        <taxon>Helotiaceae</taxon>
        <taxon>Hymenoscyphus</taxon>
    </lineage>
</organism>
<proteinExistence type="predicted"/>
<dbReference type="EMBL" id="CAJVRL010000090">
    <property type="protein sequence ID" value="CAG8959183.1"/>
    <property type="molecule type" value="Genomic_DNA"/>
</dbReference>
<dbReference type="Proteomes" id="UP000696280">
    <property type="component" value="Unassembled WGS sequence"/>
</dbReference>
<keyword evidence="3" id="KW-1185">Reference proteome</keyword>
<evidence type="ECO:0000313" key="2">
    <source>
        <dbReference type="EMBL" id="CAG8959183.1"/>
    </source>
</evidence>
<feature type="region of interest" description="Disordered" evidence="1">
    <location>
        <begin position="44"/>
        <end position="92"/>
    </location>
</feature>
<accession>A0A9N9PXT2</accession>